<dbReference type="EMBL" id="JSZA02000466">
    <property type="protein sequence ID" value="TGN99628.1"/>
    <property type="molecule type" value="Genomic_DNA"/>
</dbReference>
<dbReference type="AlphaFoldDB" id="A0A4E0QJB7"/>
<feature type="domain" description="DUF2281" evidence="1">
    <location>
        <begin position="7"/>
        <end position="41"/>
    </location>
</feature>
<sequence length="79" mass="9039">MTTADMVYQQVQTMHERLAQEVLDFAEYLAFKRQSKTTPSKTAPNSLLKLLEECPVGTRTSEDIDKEFQALRDESMPLS</sequence>
<evidence type="ECO:0000313" key="2">
    <source>
        <dbReference type="EMBL" id="TGN99628.1"/>
    </source>
</evidence>
<proteinExistence type="predicted"/>
<dbReference type="InterPro" id="IPR018739">
    <property type="entry name" value="DUF2281"/>
</dbReference>
<name>A0A4E0QJB7_9GAMM</name>
<gene>
    <name evidence="2" type="ORF">PN36_35450</name>
</gene>
<evidence type="ECO:0000259" key="1">
    <source>
        <dbReference type="Pfam" id="PF10047"/>
    </source>
</evidence>
<protein>
    <recommendedName>
        <fullName evidence="1">DUF2281 domain-containing protein</fullName>
    </recommendedName>
</protein>
<comment type="caution">
    <text evidence="2">The sequence shown here is derived from an EMBL/GenBank/DDBJ whole genome shotgun (WGS) entry which is preliminary data.</text>
</comment>
<keyword evidence="3" id="KW-1185">Reference proteome</keyword>
<reference evidence="2 3" key="1">
    <citation type="journal article" date="2016" name="Front. Microbiol.">
        <title>Single-Cell (Meta-)Genomics of a Dimorphic Candidatus Thiomargarita nelsonii Reveals Genomic Plasticity.</title>
        <authorList>
            <person name="Flood B.E."/>
            <person name="Fliss P."/>
            <person name="Jones D.S."/>
            <person name="Dick G.J."/>
            <person name="Jain S."/>
            <person name="Kaster A.K."/>
            <person name="Winkel M."/>
            <person name="Mussmann M."/>
            <person name="Bailey J."/>
        </authorList>
    </citation>
    <scope>NUCLEOTIDE SEQUENCE [LARGE SCALE GENOMIC DNA]</scope>
    <source>
        <strain evidence="2">Hydrate Ridge</strain>
    </source>
</reference>
<dbReference type="Pfam" id="PF10047">
    <property type="entry name" value="DUF2281"/>
    <property type="match status" value="1"/>
</dbReference>
<dbReference type="Proteomes" id="UP000030428">
    <property type="component" value="Unassembled WGS sequence"/>
</dbReference>
<accession>A0A4E0QJB7</accession>
<organism evidence="2 3">
    <name type="scientific">Candidatus Thiomargarita nelsonii</name>
    <dbReference type="NCBI Taxonomy" id="1003181"/>
    <lineage>
        <taxon>Bacteria</taxon>
        <taxon>Pseudomonadati</taxon>
        <taxon>Pseudomonadota</taxon>
        <taxon>Gammaproteobacteria</taxon>
        <taxon>Thiotrichales</taxon>
        <taxon>Thiotrichaceae</taxon>
        <taxon>Thiomargarita</taxon>
    </lineage>
</organism>
<evidence type="ECO:0000313" key="3">
    <source>
        <dbReference type="Proteomes" id="UP000030428"/>
    </source>
</evidence>